<reference evidence="8" key="1">
    <citation type="submission" date="2020-07" db="EMBL/GenBank/DDBJ databases">
        <title>Genome sequence and genetic diversity analysis of an under-domesticated orphan crop, white fonio (Digitaria exilis).</title>
        <authorList>
            <person name="Bennetzen J.L."/>
            <person name="Chen S."/>
            <person name="Ma X."/>
            <person name="Wang X."/>
            <person name="Yssel A.E.J."/>
            <person name="Chaluvadi S.R."/>
            <person name="Johnson M."/>
            <person name="Gangashetty P."/>
            <person name="Hamidou F."/>
            <person name="Sanogo M.D."/>
            <person name="Zwaenepoel A."/>
            <person name="Wallace J."/>
            <person name="Van De Peer Y."/>
            <person name="Van Deynze A."/>
        </authorList>
    </citation>
    <scope>NUCLEOTIDE SEQUENCE</scope>
    <source>
        <tissue evidence="8">Leaves</tissue>
    </source>
</reference>
<feature type="binding site" evidence="5">
    <location>
        <position position="11"/>
    </location>
    <ligand>
        <name>Mg(2+)</name>
        <dbReference type="ChEBI" id="CHEBI:18420"/>
        <label>1</label>
    </ligand>
</feature>
<comment type="caution">
    <text evidence="8">The sequence shown here is derived from an EMBL/GenBank/DDBJ whole genome shotgun (WGS) entry which is preliminary data.</text>
</comment>
<feature type="binding site" evidence="5">
    <location>
        <position position="40"/>
    </location>
    <ligand>
        <name>Mg(2+)</name>
        <dbReference type="ChEBI" id="CHEBI:18420"/>
        <label>1</label>
    </ligand>
</feature>
<keyword evidence="4 5" id="KW-0460">Magnesium</keyword>
<organism evidence="8 9">
    <name type="scientific">Digitaria exilis</name>
    <dbReference type="NCBI Taxonomy" id="1010633"/>
    <lineage>
        <taxon>Eukaryota</taxon>
        <taxon>Viridiplantae</taxon>
        <taxon>Streptophyta</taxon>
        <taxon>Embryophyta</taxon>
        <taxon>Tracheophyta</taxon>
        <taxon>Spermatophyta</taxon>
        <taxon>Magnoliopsida</taxon>
        <taxon>Liliopsida</taxon>
        <taxon>Poales</taxon>
        <taxon>Poaceae</taxon>
        <taxon>PACMAD clade</taxon>
        <taxon>Panicoideae</taxon>
        <taxon>Panicodae</taxon>
        <taxon>Paniceae</taxon>
        <taxon>Anthephorinae</taxon>
        <taxon>Digitaria</taxon>
    </lineage>
</organism>
<comment type="cofactor">
    <cofactor evidence="5">
        <name>Mg(2+)</name>
        <dbReference type="ChEBI" id="CHEBI:18420"/>
    </cofactor>
    <cofactor evidence="5">
        <name>Mn(2+)</name>
        <dbReference type="ChEBI" id="CHEBI:29035"/>
    </cofactor>
    <text evidence="5">Probably binds two magnesium or manganese ions per subunit.</text>
</comment>
<feature type="domain" description="Endonuclease/exonuclease/phosphatase" evidence="7">
    <location>
        <begin position="9"/>
        <end position="165"/>
    </location>
</feature>
<dbReference type="GO" id="GO:0008081">
    <property type="term" value="F:phosphoric diester hydrolase activity"/>
    <property type="evidence" value="ECO:0007669"/>
    <property type="project" value="TreeGrafter"/>
</dbReference>
<dbReference type="InterPro" id="IPR005135">
    <property type="entry name" value="Endo/exonuclease/phosphatase"/>
</dbReference>
<dbReference type="GO" id="GO:0003906">
    <property type="term" value="F:DNA-(apurinic or apyrimidinic site) endonuclease activity"/>
    <property type="evidence" value="ECO:0007669"/>
    <property type="project" value="TreeGrafter"/>
</dbReference>
<protein>
    <recommendedName>
        <fullName evidence="7">Endonuclease/exonuclease/phosphatase domain-containing protein</fullName>
    </recommendedName>
</protein>
<keyword evidence="3" id="KW-0378">Hydrolase</keyword>
<name>A0A835A0P8_9POAL</name>
<dbReference type="SUPFAM" id="SSF56219">
    <property type="entry name" value="DNase I-like"/>
    <property type="match status" value="1"/>
</dbReference>
<dbReference type="AlphaFoldDB" id="A0A835A0P8"/>
<dbReference type="InterPro" id="IPR036691">
    <property type="entry name" value="Endo/exonu/phosph_ase_sf"/>
</dbReference>
<evidence type="ECO:0000256" key="6">
    <source>
        <dbReference type="PIRSR" id="PIRSR604808-3"/>
    </source>
</evidence>
<keyword evidence="2 5" id="KW-0479">Metal-binding</keyword>
<dbReference type="GO" id="GO:0008311">
    <property type="term" value="F:double-stranded DNA 3'-5' DNA exonuclease activity"/>
    <property type="evidence" value="ECO:0007669"/>
    <property type="project" value="TreeGrafter"/>
</dbReference>
<dbReference type="Pfam" id="PF03372">
    <property type="entry name" value="Exo_endo_phos"/>
    <property type="match status" value="1"/>
</dbReference>
<keyword evidence="5" id="KW-0464">Manganese</keyword>
<dbReference type="InterPro" id="IPR004808">
    <property type="entry name" value="AP_endonuc_1"/>
</dbReference>
<dbReference type="OrthoDB" id="786283at2759"/>
<dbReference type="Proteomes" id="UP000636709">
    <property type="component" value="Unassembled WGS sequence"/>
</dbReference>
<dbReference type="EMBL" id="JACEFO010002958">
    <property type="protein sequence ID" value="KAF8645680.1"/>
    <property type="molecule type" value="Genomic_DNA"/>
</dbReference>
<feature type="site" description="Transition state stabilizer" evidence="6">
    <location>
        <position position="147"/>
    </location>
</feature>
<dbReference type="GO" id="GO:0005634">
    <property type="term" value="C:nucleus"/>
    <property type="evidence" value="ECO:0007669"/>
    <property type="project" value="TreeGrafter"/>
</dbReference>
<evidence type="ECO:0000259" key="7">
    <source>
        <dbReference type="Pfam" id="PF03372"/>
    </source>
</evidence>
<comment type="similarity">
    <text evidence="1">Belongs to the DNA repair enzymes AP/ExoA family.</text>
</comment>
<evidence type="ECO:0000256" key="4">
    <source>
        <dbReference type="ARBA" id="ARBA00022842"/>
    </source>
</evidence>
<evidence type="ECO:0000313" key="8">
    <source>
        <dbReference type="EMBL" id="KAF8645680.1"/>
    </source>
</evidence>
<dbReference type="GO" id="GO:0046872">
    <property type="term" value="F:metal ion binding"/>
    <property type="evidence" value="ECO:0007669"/>
    <property type="project" value="UniProtKB-KW"/>
</dbReference>
<evidence type="ECO:0000256" key="3">
    <source>
        <dbReference type="ARBA" id="ARBA00022801"/>
    </source>
</evidence>
<evidence type="ECO:0000256" key="5">
    <source>
        <dbReference type="PIRSR" id="PIRSR604808-2"/>
    </source>
</evidence>
<evidence type="ECO:0000256" key="1">
    <source>
        <dbReference type="ARBA" id="ARBA00007092"/>
    </source>
</evidence>
<proteinExistence type="inferred from homology"/>
<dbReference type="Gene3D" id="3.60.10.10">
    <property type="entry name" value="Endonuclease/exonuclease/phosphatase"/>
    <property type="match status" value="1"/>
</dbReference>
<evidence type="ECO:0000313" key="9">
    <source>
        <dbReference type="Proteomes" id="UP000636709"/>
    </source>
</evidence>
<keyword evidence="9" id="KW-1185">Reference proteome</keyword>
<sequence>MSHSISFFSWNVRGLGQQARWNDVLCELIAQRPSVVALQETKLTEVNNMKAKTFLPARLTRFEAKDAIGASGGVLTAWDDSVCVLRSVSQRRYTLTTSFSLSRDGTSFTVTNVYAPTAHSDKAIFLTELQEIATSIFEPWVIIGDFNLLRDPGDKNNDSFNSLEADMFNNAINTMEWIEILLVDRAFT</sequence>
<accession>A0A835A0P8</accession>
<gene>
    <name evidence="8" type="ORF">HU200_066126</name>
</gene>
<feature type="binding site" evidence="5">
    <location>
        <position position="147"/>
    </location>
    <ligand>
        <name>Mg(2+)</name>
        <dbReference type="ChEBI" id="CHEBI:18420"/>
        <label>1</label>
    </ligand>
</feature>
<dbReference type="PANTHER" id="PTHR22748">
    <property type="entry name" value="AP ENDONUCLEASE"/>
    <property type="match status" value="1"/>
</dbReference>
<dbReference type="PANTHER" id="PTHR22748:SF11">
    <property type="entry name" value="OS07G0184032 PROTEIN"/>
    <property type="match status" value="1"/>
</dbReference>
<dbReference type="GO" id="GO:0006284">
    <property type="term" value="P:base-excision repair"/>
    <property type="evidence" value="ECO:0007669"/>
    <property type="project" value="TreeGrafter"/>
</dbReference>
<evidence type="ECO:0000256" key="2">
    <source>
        <dbReference type="ARBA" id="ARBA00022723"/>
    </source>
</evidence>
<feature type="binding site" evidence="5">
    <location>
        <position position="145"/>
    </location>
    <ligand>
        <name>Mg(2+)</name>
        <dbReference type="ChEBI" id="CHEBI:18420"/>
        <label>1</label>
    </ligand>
</feature>